<accession>A0A0G1UHR4</accession>
<evidence type="ECO:0000313" key="4">
    <source>
        <dbReference type="Proteomes" id="UP000034307"/>
    </source>
</evidence>
<dbReference type="Pfam" id="PF08308">
    <property type="entry name" value="PEGA"/>
    <property type="match status" value="1"/>
</dbReference>
<keyword evidence="1" id="KW-1133">Transmembrane helix</keyword>
<organism evidence="3 4">
    <name type="scientific">Candidatus Amesbacteria bacterium GW2011_GWA2_47_11b</name>
    <dbReference type="NCBI Taxonomy" id="1618358"/>
    <lineage>
        <taxon>Bacteria</taxon>
        <taxon>Candidatus Amesiibacteriota</taxon>
    </lineage>
</organism>
<dbReference type="EMBL" id="LCNO01000021">
    <property type="protein sequence ID" value="KKU57255.1"/>
    <property type="molecule type" value="Genomic_DNA"/>
</dbReference>
<feature type="transmembrane region" description="Helical" evidence="1">
    <location>
        <begin position="6"/>
        <end position="27"/>
    </location>
</feature>
<dbReference type="Proteomes" id="UP000034307">
    <property type="component" value="Unassembled WGS sequence"/>
</dbReference>
<evidence type="ECO:0000313" key="3">
    <source>
        <dbReference type="EMBL" id="KKU57255.1"/>
    </source>
</evidence>
<keyword evidence="1" id="KW-0812">Transmembrane</keyword>
<comment type="caution">
    <text evidence="3">The sequence shown here is derived from an EMBL/GenBank/DDBJ whole genome shotgun (WGS) entry which is preliminary data.</text>
</comment>
<evidence type="ECO:0000256" key="1">
    <source>
        <dbReference type="SAM" id="Phobius"/>
    </source>
</evidence>
<dbReference type="AlphaFoldDB" id="A0A0G1UHR4"/>
<dbReference type="InterPro" id="IPR011659">
    <property type="entry name" value="WD40"/>
</dbReference>
<dbReference type="STRING" id="1618358.UX80_C0021G0005"/>
<name>A0A0G1UHR4_9BACT</name>
<dbReference type="InterPro" id="IPR013229">
    <property type="entry name" value="PEGA"/>
</dbReference>
<proteinExistence type="predicted"/>
<dbReference type="Pfam" id="PF07676">
    <property type="entry name" value="PD40"/>
    <property type="match status" value="1"/>
</dbReference>
<dbReference type="InterPro" id="IPR011042">
    <property type="entry name" value="6-blade_b-propeller_TolB-like"/>
</dbReference>
<protein>
    <submittedName>
        <fullName evidence="3">PEGA domain protein</fullName>
    </submittedName>
</protein>
<gene>
    <name evidence="3" type="ORF">UX80_C0021G0005</name>
</gene>
<feature type="domain" description="PEGA" evidence="2">
    <location>
        <begin position="43"/>
        <end position="107"/>
    </location>
</feature>
<sequence length="329" mass="35667">MQRTRILLFVTSIILVPLVTYFVILFARGYRLNWQRKQLSPTGLLVATSVPDGAQIHVNGQLSSATNTTINLSPGTYKIEIKKDGFSPWSKLLKVEAEIVTRGTATLFPSVPSLKAITTSGASAPVLSPDNTKIAFTSGKKLYLLDLTESPLGLINRQAQEIATTSAAWKTPPKVNLLVTLPQTLQDILATAAGNLVWSPKENKLLYTATASASIPDDLIRPLPGSSTQSQSRALVEGQTYVYDLEEDRNFAVPTGVSWFPDSAHLLLTEKGKITVLEYDGQNATVVYAGPMENSFAFPYPSGKQLLILANLSSNSKTSVPNLYAVSLR</sequence>
<dbReference type="Gene3D" id="2.120.10.30">
    <property type="entry name" value="TolB, C-terminal domain"/>
    <property type="match status" value="1"/>
</dbReference>
<keyword evidence="1" id="KW-0472">Membrane</keyword>
<evidence type="ECO:0000259" key="2">
    <source>
        <dbReference type="Pfam" id="PF08308"/>
    </source>
</evidence>
<reference evidence="3 4" key="1">
    <citation type="journal article" date="2015" name="Nature">
        <title>rRNA introns, odd ribosomes, and small enigmatic genomes across a large radiation of phyla.</title>
        <authorList>
            <person name="Brown C.T."/>
            <person name="Hug L.A."/>
            <person name="Thomas B.C."/>
            <person name="Sharon I."/>
            <person name="Castelle C.J."/>
            <person name="Singh A."/>
            <person name="Wilkins M.J."/>
            <person name="Williams K.H."/>
            <person name="Banfield J.F."/>
        </authorList>
    </citation>
    <scope>NUCLEOTIDE SEQUENCE [LARGE SCALE GENOMIC DNA]</scope>
</reference>
<dbReference type="SUPFAM" id="SSF82171">
    <property type="entry name" value="DPP6 N-terminal domain-like"/>
    <property type="match status" value="1"/>
</dbReference>